<evidence type="ECO:0000313" key="2">
    <source>
        <dbReference type="Proteomes" id="UP000198847"/>
    </source>
</evidence>
<dbReference type="Proteomes" id="UP000198847">
    <property type="component" value="Unassembled WGS sequence"/>
</dbReference>
<proteinExistence type="predicted"/>
<accession>A0A1H8V5Q3</accession>
<gene>
    <name evidence="1" type="ORF">SAMN04490178_11089</name>
</gene>
<sequence length="68" mass="8172">MASCRIVTSYQYQSNFGNHFEVFFQISFVDQEMFVSNAVKITLLIRLILQKWNFLIYKLNLNKEKNVF</sequence>
<evidence type="ECO:0000313" key="1">
    <source>
        <dbReference type="EMBL" id="SEP10726.1"/>
    </source>
</evidence>
<keyword evidence="2" id="KW-1185">Reference proteome</keyword>
<name>A0A1H8V5Q3_9FIRM</name>
<dbReference type="AlphaFoldDB" id="A0A1H8V5Q3"/>
<reference evidence="1 2" key="1">
    <citation type="submission" date="2016-10" db="EMBL/GenBank/DDBJ databases">
        <authorList>
            <person name="de Groot N.N."/>
        </authorList>
    </citation>
    <scope>NUCLEOTIDE SEQUENCE [LARGE SCALE GENOMIC DNA]</scope>
    <source>
        <strain evidence="1 2">DSM 13305</strain>
    </source>
</reference>
<dbReference type="EMBL" id="FODY01000010">
    <property type="protein sequence ID" value="SEP10726.1"/>
    <property type="molecule type" value="Genomic_DNA"/>
</dbReference>
<organism evidence="1 2">
    <name type="scientific">Propionispora vibrioides</name>
    <dbReference type="NCBI Taxonomy" id="112903"/>
    <lineage>
        <taxon>Bacteria</taxon>
        <taxon>Bacillati</taxon>
        <taxon>Bacillota</taxon>
        <taxon>Negativicutes</taxon>
        <taxon>Selenomonadales</taxon>
        <taxon>Sporomusaceae</taxon>
        <taxon>Propionispora</taxon>
    </lineage>
</organism>
<dbReference type="STRING" id="112903.SAMN04490178_11089"/>
<protein>
    <submittedName>
        <fullName evidence="1">Uncharacterized protein</fullName>
    </submittedName>
</protein>